<evidence type="ECO:0000313" key="2">
    <source>
        <dbReference type="EMBL" id="GAA1979302.1"/>
    </source>
</evidence>
<dbReference type="InterPro" id="IPR038725">
    <property type="entry name" value="YdaG_split_barrel_FMN-bd"/>
</dbReference>
<evidence type="ECO:0000259" key="1">
    <source>
        <dbReference type="Pfam" id="PF16242"/>
    </source>
</evidence>
<name>A0ABN2S2N0_9ACTN</name>
<comment type="caution">
    <text evidence="2">The sequence shown here is derived from an EMBL/GenBank/DDBJ whole genome shotgun (WGS) entry which is preliminary data.</text>
</comment>
<feature type="domain" description="General stress protein FMN-binding split barrel" evidence="1">
    <location>
        <begin position="24"/>
        <end position="138"/>
    </location>
</feature>
<organism evidence="2 3">
    <name type="scientific">Nocardiopsis rhodophaea</name>
    <dbReference type="NCBI Taxonomy" id="280238"/>
    <lineage>
        <taxon>Bacteria</taxon>
        <taxon>Bacillati</taxon>
        <taxon>Actinomycetota</taxon>
        <taxon>Actinomycetes</taxon>
        <taxon>Streptosporangiales</taxon>
        <taxon>Nocardiopsidaceae</taxon>
        <taxon>Nocardiopsis</taxon>
    </lineage>
</organism>
<dbReference type="Proteomes" id="UP001501585">
    <property type="component" value="Unassembled WGS sequence"/>
</dbReference>
<dbReference type="Pfam" id="PF16242">
    <property type="entry name" value="Pyrid_ox_like"/>
    <property type="match status" value="1"/>
</dbReference>
<proteinExistence type="predicted"/>
<keyword evidence="3" id="KW-1185">Reference proteome</keyword>
<dbReference type="PANTHER" id="PTHR34818">
    <property type="entry name" value="PROTEIN BLI-3"/>
    <property type="match status" value="1"/>
</dbReference>
<dbReference type="EMBL" id="BAAAPC010000001">
    <property type="protein sequence ID" value="GAA1979302.1"/>
    <property type="molecule type" value="Genomic_DNA"/>
</dbReference>
<accession>A0ABN2S2N0</accession>
<dbReference type="Gene3D" id="2.30.110.10">
    <property type="entry name" value="Electron Transport, Fmn-binding Protein, Chain A"/>
    <property type="match status" value="1"/>
</dbReference>
<dbReference type="PANTHER" id="PTHR34818:SF1">
    <property type="entry name" value="PROTEIN BLI-3"/>
    <property type="match status" value="1"/>
</dbReference>
<dbReference type="SUPFAM" id="SSF50475">
    <property type="entry name" value="FMN-binding split barrel"/>
    <property type="match status" value="1"/>
</dbReference>
<sequence>MPTYRRAMTQFDAPALFDAALATVRQNAYGFLATTAAPGPHVRLVRHIDVDDDATVWIGTSPRSRKVTEVAAHAEVAYAIEDRNAVAYVTIQARADVIDDLAARVAKWHEESRRFFPGGPEGDDFVLLRLTPHRIEVMDFTRRIHPDPYGLVPAVIERAADGTWVEHTAVRGS</sequence>
<gene>
    <name evidence="2" type="ORF">GCM10009799_00560</name>
</gene>
<evidence type="ECO:0000313" key="3">
    <source>
        <dbReference type="Proteomes" id="UP001501585"/>
    </source>
</evidence>
<protein>
    <recommendedName>
        <fullName evidence="1">General stress protein FMN-binding split barrel domain-containing protein</fullName>
    </recommendedName>
</protein>
<dbReference type="InterPro" id="IPR012349">
    <property type="entry name" value="Split_barrel_FMN-bd"/>
</dbReference>
<reference evidence="2 3" key="1">
    <citation type="journal article" date="2019" name="Int. J. Syst. Evol. Microbiol.">
        <title>The Global Catalogue of Microorganisms (GCM) 10K type strain sequencing project: providing services to taxonomists for standard genome sequencing and annotation.</title>
        <authorList>
            <consortium name="The Broad Institute Genomics Platform"/>
            <consortium name="The Broad Institute Genome Sequencing Center for Infectious Disease"/>
            <person name="Wu L."/>
            <person name="Ma J."/>
        </authorList>
    </citation>
    <scope>NUCLEOTIDE SEQUENCE [LARGE SCALE GENOMIC DNA]</scope>
    <source>
        <strain evidence="2 3">JCM 15313</strain>
    </source>
</reference>
<dbReference type="InterPro" id="IPR052917">
    <property type="entry name" value="Stress-Dev_Protein"/>
</dbReference>